<feature type="chain" id="PRO_5010271437" evidence="5">
    <location>
        <begin position="25"/>
        <end position="351"/>
    </location>
</feature>
<dbReference type="GO" id="GO:0046872">
    <property type="term" value="F:metal ion binding"/>
    <property type="evidence" value="ECO:0007669"/>
    <property type="project" value="InterPro"/>
</dbReference>
<dbReference type="AlphaFoldDB" id="A0A1I3K1R1"/>
<dbReference type="RefSeq" id="WP_074931132.1">
    <property type="nucleotide sequence ID" value="NZ_FORI01000004.1"/>
</dbReference>
<feature type="signal peptide" evidence="5">
    <location>
        <begin position="1"/>
        <end position="24"/>
    </location>
</feature>
<evidence type="ECO:0000313" key="6">
    <source>
        <dbReference type="EMBL" id="SFI66268.1"/>
    </source>
</evidence>
<organism evidence="6 7">
    <name type="scientific">Treponema bryantii</name>
    <dbReference type="NCBI Taxonomy" id="163"/>
    <lineage>
        <taxon>Bacteria</taxon>
        <taxon>Pseudomonadati</taxon>
        <taxon>Spirochaetota</taxon>
        <taxon>Spirochaetia</taxon>
        <taxon>Spirochaetales</taxon>
        <taxon>Treponemataceae</taxon>
        <taxon>Treponema</taxon>
    </lineage>
</organism>
<dbReference type="PANTHER" id="PTHR42953">
    <property type="entry name" value="HIGH-AFFINITY ZINC UPTAKE SYSTEM PROTEIN ZNUA-RELATED"/>
    <property type="match status" value="1"/>
</dbReference>
<dbReference type="Pfam" id="PF01297">
    <property type="entry name" value="ZnuA"/>
    <property type="match status" value="1"/>
</dbReference>
<dbReference type="PANTHER" id="PTHR42953:SF3">
    <property type="entry name" value="HIGH-AFFINITY ZINC UPTAKE SYSTEM PROTEIN ZNUA"/>
    <property type="match status" value="1"/>
</dbReference>
<dbReference type="EMBL" id="FORI01000004">
    <property type="protein sequence ID" value="SFI66268.1"/>
    <property type="molecule type" value="Genomic_DNA"/>
</dbReference>
<dbReference type="Gene3D" id="3.40.50.1980">
    <property type="entry name" value="Nitrogenase molybdenum iron protein domain"/>
    <property type="match status" value="3"/>
</dbReference>
<dbReference type="SUPFAM" id="SSF53807">
    <property type="entry name" value="Helical backbone' metal receptor"/>
    <property type="match status" value="1"/>
</dbReference>
<dbReference type="OrthoDB" id="9810636at2"/>
<evidence type="ECO:0000256" key="5">
    <source>
        <dbReference type="SAM" id="SignalP"/>
    </source>
</evidence>
<feature type="region of interest" description="Disordered" evidence="4">
    <location>
        <begin position="131"/>
        <end position="174"/>
    </location>
</feature>
<keyword evidence="7" id="KW-1185">Reference proteome</keyword>
<comment type="similarity">
    <text evidence="1">Belongs to the bacterial solute-binding protein 9 family.</text>
</comment>
<keyword evidence="2" id="KW-0813">Transport</keyword>
<gene>
    <name evidence="6" type="ORF">SAMN04487775_10412</name>
</gene>
<evidence type="ECO:0000313" key="7">
    <source>
        <dbReference type="Proteomes" id="UP000182737"/>
    </source>
</evidence>
<evidence type="ECO:0000256" key="1">
    <source>
        <dbReference type="ARBA" id="ARBA00011028"/>
    </source>
</evidence>
<evidence type="ECO:0000256" key="3">
    <source>
        <dbReference type="ARBA" id="ARBA00022729"/>
    </source>
</evidence>
<accession>A0A1I3K1R1</accession>
<keyword evidence="3 5" id="KW-0732">Signal</keyword>
<feature type="compositionally biased region" description="Basic and acidic residues" evidence="4">
    <location>
        <begin position="131"/>
        <end position="159"/>
    </location>
</feature>
<reference evidence="7" key="1">
    <citation type="submission" date="2016-10" db="EMBL/GenBank/DDBJ databases">
        <authorList>
            <person name="Varghese N."/>
            <person name="Submissions S."/>
        </authorList>
    </citation>
    <scope>NUCLEOTIDE SEQUENCE [LARGE SCALE GENOMIC DNA]</scope>
    <source>
        <strain evidence="7">XBD1002</strain>
    </source>
</reference>
<evidence type="ECO:0000256" key="2">
    <source>
        <dbReference type="ARBA" id="ARBA00022448"/>
    </source>
</evidence>
<evidence type="ECO:0000256" key="4">
    <source>
        <dbReference type="SAM" id="MobiDB-lite"/>
    </source>
</evidence>
<protein>
    <submittedName>
        <fullName evidence="6">Zinc transport system substrate-binding protein</fullName>
    </submittedName>
</protein>
<dbReference type="InterPro" id="IPR050492">
    <property type="entry name" value="Bact_metal-bind_prot9"/>
</dbReference>
<name>A0A1I3K1R1_9SPIR</name>
<dbReference type="GO" id="GO:0030001">
    <property type="term" value="P:metal ion transport"/>
    <property type="evidence" value="ECO:0007669"/>
    <property type="project" value="InterPro"/>
</dbReference>
<dbReference type="InterPro" id="IPR006127">
    <property type="entry name" value="ZnuA-like"/>
</dbReference>
<proteinExistence type="inferred from homology"/>
<dbReference type="Proteomes" id="UP000182737">
    <property type="component" value="Unassembled WGS sequence"/>
</dbReference>
<sequence>MKAKKTFLGLIILTLLTTSVFAKAKKTEKNTNKLKVVTTIFPEYDWTREILGDKASNVELTLLLGNGVDLHSYQPSIQDIAKISTADIFIYVGGESDGWVADALKNAKNKNMKVINLLETLGDKVKAEEVKEGMQAEDEEHHHHDGDHDEHDHDEAEEHHHHHHDDDEDEEEVEYDEHVWLSLRNAKILSAEIASALCEKDSANAAAYKANLAAYTARLDSLDSKFAAAVKSASKNTILFGDRFPFRYLVDDYNLDYYAAFVGCSAETEASFETIIFLAKKVDELGLNSVLKIESGDGKIARTIIQNSKNKNAKVLTMDSIQSTTAKQAAAGATYLTIMEANLSVLEEALK</sequence>